<dbReference type="PANTHER" id="PTHR11705:SF145">
    <property type="entry name" value="PEPTIDASE M14 CARBOXYPEPTIDASE A DOMAIN-CONTAINING PROTEIN"/>
    <property type="match status" value="1"/>
</dbReference>
<evidence type="ECO:0000256" key="1">
    <source>
        <dbReference type="ARBA" id="ARBA00001947"/>
    </source>
</evidence>
<evidence type="ECO:0000256" key="2">
    <source>
        <dbReference type="ARBA" id="ARBA00005988"/>
    </source>
</evidence>
<dbReference type="SMART" id="SM00631">
    <property type="entry name" value="Zn_pept"/>
    <property type="match status" value="1"/>
</dbReference>
<dbReference type="CDD" id="cd06241">
    <property type="entry name" value="M14-like"/>
    <property type="match status" value="1"/>
</dbReference>
<dbReference type="InterPro" id="IPR000834">
    <property type="entry name" value="Peptidase_M14"/>
</dbReference>
<gene>
    <name evidence="5" type="ORF">D0433_01495</name>
</gene>
<dbReference type="EMBL" id="PHFL01000007">
    <property type="protein sequence ID" value="RFM25319.1"/>
    <property type="molecule type" value="Genomic_DNA"/>
</dbReference>
<dbReference type="PROSITE" id="PS52035">
    <property type="entry name" value="PEPTIDASE_M14"/>
    <property type="match status" value="1"/>
</dbReference>
<sequence length="619" mass="71209">MNENLVRNMAKQSTKTASYFTRIGSAQKVHANLPPALWSVAEKTNFKSTSTYEDVKQFLFELKALSQEMTLHTFGKTTEGRDLWLAVFSRPQIFSPIQAVQSEKPVVLLQNNIHAGEVCPKEASMILMRDLVLGELNALLDKLIILVIPIYNADGNERISEANRLSQLGPENGVGIRTNAIGLDLNRDYMKVEAEETACLIKNVYVAWQPDVIIDGHTTDGSRHGYDLTFGFPQHPNAPKKLIDFTRDVMLPAIAQKIKRDTGIEMFYYGDFVNFRKPEEGWATYSHHARYGASYGGLQNRIAILMETYSYVSFERRIRAAYHFMRESLEYTARHASRIKTLVRECLKETIALGESYDPKKNLIAIEVAKQPFEKRYAVIGYVVKEKVHRDGTVYYLPTKTKKVYHVPYFGKFTPVRSVPRPLAYLLPKSERRIIEKLMLHGIAVEQLLKPFTATVEYFDVKDIKLSEQCFQGHREVTISVVRTPVERTFQIDDFIVPMNQPAANVLAGLLEPDSDDSLAHWNYFDNYLTGKLRFEKDFVTEYEYNLIDLPRTKEIYEKLIEKNPALSEDERAEEKMKFFMTAVGYENEFMNQIPVFRLIEKKPYSAKVYVSESATRVR</sequence>
<comment type="caution">
    <text evidence="5">The sequence shown here is derived from an EMBL/GenBank/DDBJ whole genome shotgun (WGS) entry which is preliminary data.</text>
</comment>
<dbReference type="GO" id="GO:0006508">
    <property type="term" value="P:proteolysis"/>
    <property type="evidence" value="ECO:0007669"/>
    <property type="project" value="InterPro"/>
</dbReference>
<dbReference type="PRINTS" id="PR00765">
    <property type="entry name" value="CRBOXYPTASEA"/>
</dbReference>
<dbReference type="PANTHER" id="PTHR11705">
    <property type="entry name" value="PROTEASE FAMILY M14 CARBOXYPEPTIDASE A,B"/>
    <property type="match status" value="1"/>
</dbReference>
<dbReference type="Gene3D" id="3.40.630.10">
    <property type="entry name" value="Zn peptidases"/>
    <property type="match status" value="1"/>
</dbReference>
<accession>A0A395M3D3</accession>
<dbReference type="SUPFAM" id="SSF53187">
    <property type="entry name" value="Zn-dependent exopeptidases"/>
    <property type="match status" value="1"/>
</dbReference>
<evidence type="ECO:0000259" key="4">
    <source>
        <dbReference type="PROSITE" id="PS52035"/>
    </source>
</evidence>
<dbReference type="GO" id="GO:0008270">
    <property type="term" value="F:zinc ion binding"/>
    <property type="evidence" value="ECO:0007669"/>
    <property type="project" value="InterPro"/>
</dbReference>
<feature type="domain" description="Peptidase M14" evidence="4">
    <location>
        <begin position="48"/>
        <end position="336"/>
    </location>
</feature>
<evidence type="ECO:0000313" key="5">
    <source>
        <dbReference type="EMBL" id="RFM25319.1"/>
    </source>
</evidence>
<name>A0A395M3D3_9BACT</name>
<reference evidence="5 6" key="1">
    <citation type="journal article" date="2011" name="ISME J.">
        <title>Community ecology of hot spring cyanobacterial mats: predominant populations and their functional potential.</title>
        <authorList>
            <person name="Klatt C.G."/>
            <person name="Wood J.M."/>
            <person name="Rusch D.B."/>
            <person name="Bateson M.M."/>
            <person name="Hamamura N."/>
            <person name="Heidelberg J.F."/>
            <person name="Grossman A.R."/>
            <person name="Bhaya D."/>
            <person name="Cohan F.M."/>
            <person name="Kuhl M."/>
            <person name="Bryant D.A."/>
            <person name="Ward D.M."/>
        </authorList>
    </citation>
    <scope>NUCLEOTIDE SEQUENCE [LARGE SCALE GENOMIC DNA]</scope>
    <source>
        <strain evidence="5">OS</strain>
    </source>
</reference>
<dbReference type="AlphaFoldDB" id="A0A395M3D3"/>
<dbReference type="Proteomes" id="UP000266389">
    <property type="component" value="Unassembled WGS sequence"/>
</dbReference>
<organism evidence="5 6">
    <name type="scientific">Candidatus Thermochlorobacter aerophilus</name>
    <dbReference type="NCBI Taxonomy" id="1868324"/>
    <lineage>
        <taxon>Bacteria</taxon>
        <taxon>Pseudomonadati</taxon>
        <taxon>Chlorobiota</taxon>
        <taxon>Chlorobiia</taxon>
        <taxon>Chlorobiales</taxon>
        <taxon>Candidatus Thermochlorobacteriaceae</taxon>
        <taxon>Candidatus Thermochlorobacter</taxon>
    </lineage>
</organism>
<evidence type="ECO:0000313" key="6">
    <source>
        <dbReference type="Proteomes" id="UP000266389"/>
    </source>
</evidence>
<evidence type="ECO:0000256" key="3">
    <source>
        <dbReference type="PROSITE-ProRule" id="PRU01379"/>
    </source>
</evidence>
<dbReference type="Pfam" id="PF00246">
    <property type="entry name" value="Peptidase_M14"/>
    <property type="match status" value="1"/>
</dbReference>
<feature type="active site" description="Proton donor/acceptor" evidence="3">
    <location>
        <position position="315"/>
    </location>
</feature>
<dbReference type="GO" id="GO:0005615">
    <property type="term" value="C:extracellular space"/>
    <property type="evidence" value="ECO:0007669"/>
    <property type="project" value="TreeGrafter"/>
</dbReference>
<comment type="cofactor">
    <cofactor evidence="1">
        <name>Zn(2+)</name>
        <dbReference type="ChEBI" id="CHEBI:29105"/>
    </cofactor>
</comment>
<comment type="similarity">
    <text evidence="2 3">Belongs to the peptidase M14 family.</text>
</comment>
<proteinExistence type="inferred from homology"/>
<dbReference type="GO" id="GO:0004181">
    <property type="term" value="F:metallocarboxypeptidase activity"/>
    <property type="evidence" value="ECO:0007669"/>
    <property type="project" value="InterPro"/>
</dbReference>
<protein>
    <recommendedName>
        <fullName evidence="4">Peptidase M14 domain-containing protein</fullName>
    </recommendedName>
</protein>